<sequence length="122" mass="13469">MSKQKGFSLISMLLLVIVVIFGGIMAMRVVPAYIEYFTLKKMVEETMAQPSLDNVSDAEIMEKFGKQLSINNITRVTPRDLLIERGPQGVTAKLAYSVRQPLMGKVNLCIDFETQAGGKAGQ</sequence>
<evidence type="ECO:0000313" key="2">
    <source>
        <dbReference type="EMBL" id="TCS70438.1"/>
    </source>
</evidence>
<dbReference type="Proteomes" id="UP000295135">
    <property type="component" value="Unassembled WGS sequence"/>
</dbReference>
<accession>A0A4R3JW82</accession>
<reference evidence="2 3" key="1">
    <citation type="submission" date="2019-03" db="EMBL/GenBank/DDBJ databases">
        <title>Genomic Encyclopedia of Type Strains, Phase IV (KMG-IV): sequencing the most valuable type-strain genomes for metagenomic binning, comparative biology and taxonomic classification.</title>
        <authorList>
            <person name="Goeker M."/>
        </authorList>
    </citation>
    <scope>NUCLEOTIDE SEQUENCE [LARGE SCALE GENOMIC DNA]</scope>
    <source>
        <strain evidence="2 3">DSM 103923</strain>
    </source>
</reference>
<name>A0A4R3JW82_9PROT</name>
<keyword evidence="1" id="KW-1133">Transmembrane helix</keyword>
<dbReference type="RefSeq" id="WP_126463084.1">
    <property type="nucleotide sequence ID" value="NZ_AP018721.1"/>
</dbReference>
<keyword evidence="1" id="KW-0812">Transmembrane</keyword>
<evidence type="ECO:0000313" key="3">
    <source>
        <dbReference type="Proteomes" id="UP000295135"/>
    </source>
</evidence>
<dbReference type="EMBL" id="SLZY01000016">
    <property type="protein sequence ID" value="TCS70438.1"/>
    <property type="molecule type" value="Genomic_DNA"/>
</dbReference>
<evidence type="ECO:0000256" key="1">
    <source>
        <dbReference type="SAM" id="Phobius"/>
    </source>
</evidence>
<dbReference type="AlphaFoldDB" id="A0A4R3JW82"/>
<keyword evidence="1" id="KW-0472">Membrane</keyword>
<dbReference type="InterPro" id="IPR032314">
    <property type="entry name" value="DUF4845"/>
</dbReference>
<proteinExistence type="predicted"/>
<gene>
    <name evidence="2" type="ORF">EDC61_11637</name>
</gene>
<comment type="caution">
    <text evidence="2">The sequence shown here is derived from an EMBL/GenBank/DDBJ whole genome shotgun (WGS) entry which is preliminary data.</text>
</comment>
<dbReference type="Pfam" id="PF16137">
    <property type="entry name" value="DUF4845"/>
    <property type="match status" value="1"/>
</dbReference>
<protein>
    <submittedName>
        <fullName evidence="2">Uncharacterized protein DUF4845</fullName>
    </submittedName>
</protein>
<dbReference type="OrthoDB" id="9133279at2"/>
<feature type="transmembrane region" description="Helical" evidence="1">
    <location>
        <begin position="12"/>
        <end position="34"/>
    </location>
</feature>
<organism evidence="2 3">
    <name type="scientific">Sulfuritortus calidifontis</name>
    <dbReference type="NCBI Taxonomy" id="1914471"/>
    <lineage>
        <taxon>Bacteria</taxon>
        <taxon>Pseudomonadati</taxon>
        <taxon>Pseudomonadota</taxon>
        <taxon>Betaproteobacteria</taxon>
        <taxon>Nitrosomonadales</taxon>
        <taxon>Thiobacillaceae</taxon>
        <taxon>Sulfuritortus</taxon>
    </lineage>
</organism>
<keyword evidence="3" id="KW-1185">Reference proteome</keyword>